<dbReference type="Proteomes" id="UP000598996">
    <property type="component" value="Unassembled WGS sequence"/>
</dbReference>
<organism evidence="1 2">
    <name type="scientific">Paractinoplanes lichenicola</name>
    <dbReference type="NCBI Taxonomy" id="2802976"/>
    <lineage>
        <taxon>Bacteria</taxon>
        <taxon>Bacillati</taxon>
        <taxon>Actinomycetota</taxon>
        <taxon>Actinomycetes</taxon>
        <taxon>Micromonosporales</taxon>
        <taxon>Micromonosporaceae</taxon>
        <taxon>Paractinoplanes</taxon>
    </lineage>
</organism>
<sequence>MTEAAIRSTADDPRLADAMVAFEERYGGLSYSITGGNTMDYGLEGETSAHDTPYGLAFTGIVDGHWTWGVDVLLDGRTAMGPGRWPSRVVDRSLEQRLERHAMLYEVHEWYHQPFECFTPSNVGLIADEAGLPPPVPEAGGPAELWWSGPDVAVQARLVGWPPERDRWAVRYFARHPRLVLYDAAPAIFAALWHETVPASWCTLCSEPVAVGRPCLRRPAPSRR</sequence>
<proteinExistence type="predicted"/>
<accession>A0ABS1VDY4</accession>
<reference evidence="1 2" key="1">
    <citation type="submission" date="2021-01" db="EMBL/GenBank/DDBJ databases">
        <title>Actinoplanes sp. nov. LDG1-01 isolated from lichen.</title>
        <authorList>
            <person name="Saeng-In P."/>
            <person name="Phongsopitanun W."/>
            <person name="Kanchanasin P."/>
            <person name="Yuki M."/>
            <person name="Kudo T."/>
            <person name="Ohkuma M."/>
            <person name="Tanasupawat S."/>
        </authorList>
    </citation>
    <scope>NUCLEOTIDE SEQUENCE [LARGE SCALE GENOMIC DNA]</scope>
    <source>
        <strain evidence="1 2">LDG1-01</strain>
    </source>
</reference>
<gene>
    <name evidence="1" type="ORF">JKJ07_01080</name>
</gene>
<comment type="caution">
    <text evidence="1">The sequence shown here is derived from an EMBL/GenBank/DDBJ whole genome shotgun (WGS) entry which is preliminary data.</text>
</comment>
<protein>
    <recommendedName>
        <fullName evidence="3">DUF4262 domain-containing protein</fullName>
    </recommendedName>
</protein>
<dbReference type="RefSeq" id="WP_202989242.1">
    <property type="nucleotide sequence ID" value="NZ_JAENHO010000001.1"/>
</dbReference>
<keyword evidence="2" id="KW-1185">Reference proteome</keyword>
<evidence type="ECO:0008006" key="3">
    <source>
        <dbReference type="Google" id="ProtNLM"/>
    </source>
</evidence>
<evidence type="ECO:0000313" key="1">
    <source>
        <dbReference type="EMBL" id="MBL7252895.1"/>
    </source>
</evidence>
<name>A0ABS1VDY4_9ACTN</name>
<evidence type="ECO:0000313" key="2">
    <source>
        <dbReference type="Proteomes" id="UP000598996"/>
    </source>
</evidence>
<dbReference type="EMBL" id="JAENHO010000001">
    <property type="protein sequence ID" value="MBL7252895.1"/>
    <property type="molecule type" value="Genomic_DNA"/>
</dbReference>